<gene>
    <name evidence="1" type="ORF">HNY73_008712</name>
</gene>
<name>A0A8T0F9M2_ARGBR</name>
<protein>
    <submittedName>
        <fullName evidence="1">Uncharacterized protein</fullName>
    </submittedName>
</protein>
<dbReference type="AlphaFoldDB" id="A0A8T0F9M2"/>
<dbReference type="Proteomes" id="UP000807504">
    <property type="component" value="Unassembled WGS sequence"/>
</dbReference>
<reference evidence="1" key="1">
    <citation type="journal article" date="2020" name="bioRxiv">
        <title>Chromosome-level reference genome of the European wasp spider Argiope bruennichi: a resource for studies on range expansion and evolutionary adaptation.</title>
        <authorList>
            <person name="Sheffer M.M."/>
            <person name="Hoppe A."/>
            <person name="Krehenwinkel H."/>
            <person name="Uhl G."/>
            <person name="Kuss A.W."/>
            <person name="Jensen L."/>
            <person name="Jensen C."/>
            <person name="Gillespie R.G."/>
            <person name="Hoff K.J."/>
            <person name="Prost S."/>
        </authorList>
    </citation>
    <scope>NUCLEOTIDE SEQUENCE</scope>
</reference>
<organism evidence="1 2">
    <name type="scientific">Argiope bruennichi</name>
    <name type="common">Wasp spider</name>
    <name type="synonym">Aranea bruennichi</name>
    <dbReference type="NCBI Taxonomy" id="94029"/>
    <lineage>
        <taxon>Eukaryota</taxon>
        <taxon>Metazoa</taxon>
        <taxon>Ecdysozoa</taxon>
        <taxon>Arthropoda</taxon>
        <taxon>Chelicerata</taxon>
        <taxon>Arachnida</taxon>
        <taxon>Araneae</taxon>
        <taxon>Araneomorphae</taxon>
        <taxon>Entelegynae</taxon>
        <taxon>Araneoidea</taxon>
        <taxon>Araneidae</taxon>
        <taxon>Argiope</taxon>
    </lineage>
</organism>
<reference evidence="1" key="2">
    <citation type="submission" date="2020-06" db="EMBL/GenBank/DDBJ databases">
        <authorList>
            <person name="Sheffer M."/>
        </authorList>
    </citation>
    <scope>NUCLEOTIDE SEQUENCE</scope>
</reference>
<sequence length="346" mass="39885">MDFIKAAILGRNIIGYVLDLNGFFYDENSLLDGYKQTEFFDEETELDVSWSINEILNEKYGEIHTMFREFKSHENWMDPSYFGCCILQAAPTFFQHGYSPECFLAFCAVVSGVVLMYYEEEVMCPELGDVAANIIGLVLTGHMITGEFFLRGSWQQLSMAEPEELLEFLFQQISIPWEAPHASILEDDLYTTFDNEIAVAVYTIWTKNFRDVLDCYYELDKKDKDIKENEAVQKYEEDASYKKAYRFGHYAISAADSYFSKGYSPGSFLGYCAIVLGVATYYFRYPSNQVPEMAAEVVALVLLAHQLTGQFYKHNGWEGLHEISYLFNRLPENADVVERPPGFTFW</sequence>
<evidence type="ECO:0000313" key="2">
    <source>
        <dbReference type="Proteomes" id="UP000807504"/>
    </source>
</evidence>
<dbReference type="EMBL" id="JABXBU010000015">
    <property type="protein sequence ID" value="KAF8787082.1"/>
    <property type="molecule type" value="Genomic_DNA"/>
</dbReference>
<evidence type="ECO:0000313" key="1">
    <source>
        <dbReference type="EMBL" id="KAF8787082.1"/>
    </source>
</evidence>
<proteinExistence type="predicted"/>
<keyword evidence="2" id="KW-1185">Reference proteome</keyword>
<accession>A0A8T0F9M2</accession>
<comment type="caution">
    <text evidence="1">The sequence shown here is derived from an EMBL/GenBank/DDBJ whole genome shotgun (WGS) entry which is preliminary data.</text>
</comment>